<comment type="similarity">
    <text evidence="2">Belongs to the Asterix family.</text>
</comment>
<dbReference type="AlphaFoldDB" id="A0A815F3A3"/>
<evidence type="ECO:0000256" key="3">
    <source>
        <dbReference type="ARBA" id="ARBA00022692"/>
    </source>
</evidence>
<dbReference type="Proteomes" id="UP000663881">
    <property type="component" value="Unassembled WGS sequence"/>
</dbReference>
<dbReference type="OrthoDB" id="284718at2759"/>
<name>A0A815F3A3_9BILA</name>
<dbReference type="EMBL" id="CAJNOE010000656">
    <property type="protein sequence ID" value="CAF1301744.1"/>
    <property type="molecule type" value="Genomic_DNA"/>
</dbReference>
<evidence type="ECO:0000256" key="2">
    <source>
        <dbReference type="ARBA" id="ARBA00009066"/>
    </source>
</evidence>
<comment type="caution">
    <text evidence="7">The sequence shown here is derived from an EMBL/GenBank/DDBJ whole genome shotgun (WGS) entry which is preliminary data.</text>
</comment>
<reference evidence="7" key="1">
    <citation type="submission" date="2021-02" db="EMBL/GenBank/DDBJ databases">
        <authorList>
            <person name="Nowell W R."/>
        </authorList>
    </citation>
    <scope>NUCLEOTIDE SEQUENCE</scope>
</reference>
<evidence type="ECO:0000313" key="8">
    <source>
        <dbReference type="EMBL" id="CAF1427865.1"/>
    </source>
</evidence>
<organism evidence="7 12">
    <name type="scientific">Adineta steineri</name>
    <dbReference type="NCBI Taxonomy" id="433720"/>
    <lineage>
        <taxon>Eukaryota</taxon>
        <taxon>Metazoa</taxon>
        <taxon>Spiralia</taxon>
        <taxon>Gnathifera</taxon>
        <taxon>Rotifera</taxon>
        <taxon>Eurotatoria</taxon>
        <taxon>Bdelloidea</taxon>
        <taxon>Adinetida</taxon>
        <taxon>Adinetidae</taxon>
        <taxon>Adineta</taxon>
    </lineage>
</organism>
<dbReference type="EMBL" id="CAJOBB010000076">
    <property type="protein sequence ID" value="CAF3548436.1"/>
    <property type="molecule type" value="Genomic_DNA"/>
</dbReference>
<dbReference type="EMBL" id="CAJOAZ010000010">
    <property type="protein sequence ID" value="CAF3486279.1"/>
    <property type="molecule type" value="Genomic_DNA"/>
</dbReference>
<dbReference type="Proteomes" id="UP000663868">
    <property type="component" value="Unassembled WGS sequence"/>
</dbReference>
<evidence type="ECO:0008006" key="13">
    <source>
        <dbReference type="Google" id="ProtNLM"/>
    </source>
</evidence>
<dbReference type="EMBL" id="CAJNOG010000628">
    <property type="protein sequence ID" value="CAF1320204.1"/>
    <property type="molecule type" value="Genomic_DNA"/>
</dbReference>
<evidence type="ECO:0000313" key="12">
    <source>
        <dbReference type="Proteomes" id="UP000663845"/>
    </source>
</evidence>
<evidence type="ECO:0000256" key="4">
    <source>
        <dbReference type="ARBA" id="ARBA00022989"/>
    </source>
</evidence>
<protein>
    <recommendedName>
        <fullName evidence="13">Protein Asterix</fullName>
    </recommendedName>
</protein>
<keyword evidence="4" id="KW-1133">Transmembrane helix</keyword>
<evidence type="ECO:0000256" key="1">
    <source>
        <dbReference type="ARBA" id="ARBA00004370"/>
    </source>
</evidence>
<accession>A0A815F3A3</accession>
<dbReference type="Proteomes" id="UP000663845">
    <property type="component" value="Unassembled WGS sequence"/>
</dbReference>
<sequence>MTDNRRPARIHRFRPSMITPTDDAIPDYMNLMGMMFSMCSLMLKIKWCAWIAIFAALVGFANSRTTDDAKQVLSSFMLSISAVVVTYMQNPAPMTIPFIQ</sequence>
<dbReference type="Proteomes" id="UP000663891">
    <property type="component" value="Unassembled WGS sequence"/>
</dbReference>
<dbReference type="Pfam" id="PF03669">
    <property type="entry name" value="ASTER"/>
    <property type="match status" value="1"/>
</dbReference>
<evidence type="ECO:0000313" key="11">
    <source>
        <dbReference type="EMBL" id="CAF3599150.1"/>
    </source>
</evidence>
<dbReference type="Proteomes" id="UP000663844">
    <property type="component" value="Unassembled WGS sequence"/>
</dbReference>
<keyword evidence="5" id="KW-0472">Membrane</keyword>
<dbReference type="InterPro" id="IPR005351">
    <property type="entry name" value="ASTER"/>
</dbReference>
<dbReference type="PANTHER" id="PTHR13193">
    <property type="entry name" value="CGI-140"/>
    <property type="match status" value="1"/>
</dbReference>
<dbReference type="GO" id="GO:0005789">
    <property type="term" value="C:endoplasmic reticulum membrane"/>
    <property type="evidence" value="ECO:0007669"/>
    <property type="project" value="InterPro"/>
</dbReference>
<keyword evidence="3" id="KW-0812">Transmembrane</keyword>
<evidence type="ECO:0000313" key="10">
    <source>
        <dbReference type="EMBL" id="CAF3548436.1"/>
    </source>
</evidence>
<dbReference type="PANTHER" id="PTHR13193:SF0">
    <property type="entry name" value="PAT COMPLEX SUBUNIT ASTERIX"/>
    <property type="match status" value="1"/>
</dbReference>
<dbReference type="EMBL" id="CAJOAY010000240">
    <property type="protein sequence ID" value="CAF3599150.1"/>
    <property type="molecule type" value="Genomic_DNA"/>
</dbReference>
<evidence type="ECO:0000313" key="7">
    <source>
        <dbReference type="EMBL" id="CAF1320204.1"/>
    </source>
</evidence>
<dbReference type="Proteomes" id="UP000663860">
    <property type="component" value="Unassembled WGS sequence"/>
</dbReference>
<dbReference type="GO" id="GO:0045048">
    <property type="term" value="P:protein insertion into ER membrane"/>
    <property type="evidence" value="ECO:0007669"/>
    <property type="project" value="InterPro"/>
</dbReference>
<comment type="subcellular location">
    <subcellularLocation>
        <location evidence="1">Membrane</location>
    </subcellularLocation>
</comment>
<gene>
    <name evidence="6" type="ORF">IZO911_LOCUS34098</name>
    <name evidence="7" type="ORF">JYZ213_LOCUS33358</name>
    <name evidence="10" type="ORF">KXQ929_LOCUS2528</name>
    <name evidence="11" type="ORF">OKA104_LOCUS6521</name>
    <name evidence="9" type="ORF">OXD698_LOCUS447</name>
    <name evidence="8" type="ORF">VCS650_LOCUS38112</name>
</gene>
<evidence type="ECO:0000313" key="9">
    <source>
        <dbReference type="EMBL" id="CAF3486279.1"/>
    </source>
</evidence>
<dbReference type="EMBL" id="CAJNON010001100">
    <property type="protein sequence ID" value="CAF1427865.1"/>
    <property type="molecule type" value="Genomic_DNA"/>
</dbReference>
<proteinExistence type="inferred from homology"/>
<evidence type="ECO:0000256" key="5">
    <source>
        <dbReference type="ARBA" id="ARBA00023136"/>
    </source>
</evidence>
<evidence type="ECO:0000313" key="6">
    <source>
        <dbReference type="EMBL" id="CAF1301744.1"/>
    </source>
</evidence>
<dbReference type="GO" id="GO:0044183">
    <property type="term" value="F:protein folding chaperone"/>
    <property type="evidence" value="ECO:0007669"/>
    <property type="project" value="InterPro"/>
</dbReference>